<accession>A0ABQ4ZAP0</accession>
<organism evidence="3 4">
    <name type="scientific">Tanacetum coccineum</name>
    <dbReference type="NCBI Taxonomy" id="301880"/>
    <lineage>
        <taxon>Eukaryota</taxon>
        <taxon>Viridiplantae</taxon>
        <taxon>Streptophyta</taxon>
        <taxon>Embryophyta</taxon>
        <taxon>Tracheophyta</taxon>
        <taxon>Spermatophyta</taxon>
        <taxon>Magnoliopsida</taxon>
        <taxon>eudicotyledons</taxon>
        <taxon>Gunneridae</taxon>
        <taxon>Pentapetalae</taxon>
        <taxon>asterids</taxon>
        <taxon>campanulids</taxon>
        <taxon>Asterales</taxon>
        <taxon>Asteraceae</taxon>
        <taxon>Asteroideae</taxon>
        <taxon>Anthemideae</taxon>
        <taxon>Anthemidinae</taxon>
        <taxon>Tanacetum</taxon>
    </lineage>
</organism>
<comment type="caution">
    <text evidence="3">The sequence shown here is derived from an EMBL/GenBank/DDBJ whole genome shotgun (WGS) entry which is preliminary data.</text>
</comment>
<feature type="compositionally biased region" description="Polar residues" evidence="2">
    <location>
        <begin position="42"/>
        <end position="51"/>
    </location>
</feature>
<feature type="region of interest" description="Disordered" evidence="2">
    <location>
        <begin position="147"/>
        <end position="214"/>
    </location>
</feature>
<evidence type="ECO:0000313" key="3">
    <source>
        <dbReference type="EMBL" id="GJS86067.1"/>
    </source>
</evidence>
<feature type="compositionally biased region" description="Polar residues" evidence="2">
    <location>
        <begin position="171"/>
        <end position="184"/>
    </location>
</feature>
<dbReference type="EMBL" id="BQNB010011097">
    <property type="protein sequence ID" value="GJS86067.1"/>
    <property type="molecule type" value="Genomic_DNA"/>
</dbReference>
<feature type="coiled-coil region" evidence="1">
    <location>
        <begin position="69"/>
        <end position="107"/>
    </location>
</feature>
<feature type="compositionally biased region" description="Basic and acidic residues" evidence="2">
    <location>
        <begin position="200"/>
        <end position="210"/>
    </location>
</feature>
<keyword evidence="4" id="KW-1185">Reference proteome</keyword>
<reference evidence="3" key="1">
    <citation type="journal article" date="2022" name="Int. J. Mol. Sci.">
        <title>Draft Genome of Tanacetum Coccineum: Genomic Comparison of Closely Related Tanacetum-Family Plants.</title>
        <authorList>
            <person name="Yamashiro T."/>
            <person name="Shiraishi A."/>
            <person name="Nakayama K."/>
            <person name="Satake H."/>
        </authorList>
    </citation>
    <scope>NUCLEOTIDE SEQUENCE</scope>
</reference>
<name>A0ABQ4ZAP0_9ASTR</name>
<feature type="non-terminal residue" evidence="3">
    <location>
        <position position="1"/>
    </location>
</feature>
<evidence type="ECO:0000313" key="4">
    <source>
        <dbReference type="Proteomes" id="UP001151760"/>
    </source>
</evidence>
<dbReference type="Proteomes" id="UP001151760">
    <property type="component" value="Unassembled WGS sequence"/>
</dbReference>
<sequence>HLSPPHPSPPHPSPLHQSPPHSPPQSPPHFSRPRSYEAPLSEGNTSGSAEDSMQLKELMVLVPTLVTRINSLEKELQETKKTLRNAVLKLVKNVKSLEKALKRKSKKVLMPESESEEPEDQGRIIHDIDDDPVVSLVRESIKEKSTDFVTPTKASRRRNQEEINTGIEEVSTGSTKVDSGTASKRSQREGKAPMVEEDIQATHKTKEQNETRGSLIGSGYKVASLIG</sequence>
<reference evidence="3" key="2">
    <citation type="submission" date="2022-01" db="EMBL/GenBank/DDBJ databases">
        <authorList>
            <person name="Yamashiro T."/>
            <person name="Shiraishi A."/>
            <person name="Satake H."/>
            <person name="Nakayama K."/>
        </authorList>
    </citation>
    <scope>NUCLEOTIDE SEQUENCE</scope>
</reference>
<gene>
    <name evidence="3" type="ORF">Tco_0752608</name>
</gene>
<proteinExistence type="predicted"/>
<feature type="region of interest" description="Disordered" evidence="2">
    <location>
        <begin position="1"/>
        <end position="52"/>
    </location>
</feature>
<evidence type="ECO:0000256" key="2">
    <source>
        <dbReference type="SAM" id="MobiDB-lite"/>
    </source>
</evidence>
<feature type="compositionally biased region" description="Pro residues" evidence="2">
    <location>
        <begin position="1"/>
        <end position="13"/>
    </location>
</feature>
<evidence type="ECO:0000256" key="1">
    <source>
        <dbReference type="SAM" id="Coils"/>
    </source>
</evidence>
<protein>
    <submittedName>
        <fullName evidence="3">Uncharacterized protein</fullName>
    </submittedName>
</protein>
<keyword evidence="1" id="KW-0175">Coiled coil</keyword>